<protein>
    <recommendedName>
        <fullName evidence="3">Protein kinase domain-containing protein</fullName>
    </recommendedName>
</protein>
<dbReference type="GO" id="GO:0005524">
    <property type="term" value="F:ATP binding"/>
    <property type="evidence" value="ECO:0007669"/>
    <property type="project" value="InterPro"/>
</dbReference>
<accession>A0AAD3DUT3</accession>
<reference evidence="4 5" key="1">
    <citation type="journal article" date="2021" name="Sci. Rep.">
        <title>Genome sequencing of the multicellular alga Astrephomene provides insights into convergent evolution of germ-soma differentiation.</title>
        <authorList>
            <person name="Yamashita S."/>
            <person name="Yamamoto K."/>
            <person name="Matsuzaki R."/>
            <person name="Suzuki S."/>
            <person name="Yamaguchi H."/>
            <person name="Hirooka S."/>
            <person name="Minakuchi Y."/>
            <person name="Miyagishima S."/>
            <person name="Kawachi M."/>
            <person name="Toyoda A."/>
            <person name="Nozaki H."/>
        </authorList>
    </citation>
    <scope>NUCLEOTIDE SEQUENCE [LARGE SCALE GENOMIC DNA]</scope>
    <source>
        <strain evidence="4 5">NIES-4017</strain>
    </source>
</reference>
<feature type="region of interest" description="Disordered" evidence="2">
    <location>
        <begin position="650"/>
        <end position="673"/>
    </location>
</feature>
<feature type="compositionally biased region" description="Low complexity" evidence="2">
    <location>
        <begin position="778"/>
        <end position="820"/>
    </location>
</feature>
<feature type="compositionally biased region" description="Low complexity" evidence="2">
    <location>
        <begin position="690"/>
        <end position="732"/>
    </location>
</feature>
<dbReference type="SUPFAM" id="SSF48371">
    <property type="entry name" value="ARM repeat"/>
    <property type="match status" value="1"/>
</dbReference>
<dbReference type="Gene3D" id="1.10.510.10">
    <property type="entry name" value="Transferase(Phosphotransferase) domain 1"/>
    <property type="match status" value="1"/>
</dbReference>
<dbReference type="PANTHER" id="PTHR12984:SF3">
    <property type="entry name" value="N-TERMINAL KINASE-LIKE PROTEIN"/>
    <property type="match status" value="1"/>
</dbReference>
<proteinExistence type="predicted"/>
<dbReference type="InterPro" id="IPR000719">
    <property type="entry name" value="Prot_kinase_dom"/>
</dbReference>
<evidence type="ECO:0000313" key="4">
    <source>
        <dbReference type="EMBL" id="GFR47514.1"/>
    </source>
</evidence>
<evidence type="ECO:0000313" key="5">
    <source>
        <dbReference type="Proteomes" id="UP001054857"/>
    </source>
</evidence>
<dbReference type="SUPFAM" id="SSF56112">
    <property type="entry name" value="Protein kinase-like (PK-like)"/>
    <property type="match status" value="1"/>
</dbReference>
<dbReference type="Proteomes" id="UP001054857">
    <property type="component" value="Unassembled WGS sequence"/>
</dbReference>
<dbReference type="InterPro" id="IPR021133">
    <property type="entry name" value="HEAT_type_2"/>
</dbReference>
<dbReference type="InterPro" id="IPR016024">
    <property type="entry name" value="ARM-type_fold"/>
</dbReference>
<dbReference type="AlphaFoldDB" id="A0AAD3DUT3"/>
<feature type="repeat" description="HEAT" evidence="1">
    <location>
        <begin position="510"/>
        <end position="548"/>
    </location>
</feature>
<comment type="caution">
    <text evidence="4">The sequence shown here is derived from an EMBL/GenBank/DDBJ whole genome shotgun (WGS) entry which is preliminary data.</text>
</comment>
<name>A0AAD3DUT3_9CHLO</name>
<sequence>MFAKLTALVGGGYSFPYVVEDAYDSAWGQWTHHRGKAKDDNAPVSIFRISATDPNDRRLVCARNGVKRLKMLRHPNILAYKDSTETTEKGATVILLVTEPVKPLKEVLKELDLQGQHRDEYFAMGMLHMTNAVSFLNNDCKLIHGNLCMAAVLVTASLDWRLSGFDLLSEHALPPDHHLQHSAWMVGDQYKAAELARSEWSVIQQGPPWAVDAWGLGCLTQEVFSCTEMASVEDLRRTDVIPPALLQDYQRLLSSAPARRLNPSKVAQCRFLNNRLVEVVAFMENIAVKDTVEKESFFRRLPGILPSIPAPVAVRKLLPLLSSALEFGGAPPLAVSALLVIGAHLDAEEFNRRVVPCLSKLFASTDRALRRSLLESVEQYSQHLTTPIIEEQIYPQLQTGFTDTHAYIRELTLKSMLSLAPKMTNKTLVTSVLKHLSKLQVDEEPSIRANTTVLLGNLASYLGDATCRRVLLNAFSRALKDGFPPARIAGLRALAATKQYYSSEDVAMRLLPVACPLAMDAIPEVRQGALLVLDTFVKVLKDEEEVRRSKEVAAAEAAGPAGAGAAGGGGSSSYFVGQAPSVLGATSSMLTWAVSGLMNTVGGAAPAAGAPSAAAAGSPKVASPPGRVAGLGSTGGTAAVAASSRPAAVTAPVPPAAAAGASKTSGDGWEDDDDEAFEVDEAELAARARFSAKPAATTSRPAPAPTTAPAARVPSTSTTTAAPALSASRTASGALGSSSRFAADEPAEALNAAGGGWGDDADDPEMWEDMDKGPKPKPAAAAAPAAARASASGAAAARRAAGAAARAGGDGAAAKPKLGAMKLGATKLGATSTGGSKSNLLGSDDPDNW</sequence>
<dbReference type="Pfam" id="PF07714">
    <property type="entry name" value="PK_Tyr_Ser-Thr"/>
    <property type="match status" value="1"/>
</dbReference>
<dbReference type="InterPro" id="IPR051177">
    <property type="entry name" value="CIK-Related_Protein"/>
</dbReference>
<dbReference type="SMART" id="SM00220">
    <property type="entry name" value="S_TKc"/>
    <property type="match status" value="1"/>
</dbReference>
<dbReference type="EMBL" id="BMAR01000018">
    <property type="protein sequence ID" value="GFR47514.1"/>
    <property type="molecule type" value="Genomic_DNA"/>
</dbReference>
<dbReference type="InterPro" id="IPR001245">
    <property type="entry name" value="Ser-Thr/Tyr_kinase_cat_dom"/>
</dbReference>
<feature type="compositionally biased region" description="Acidic residues" evidence="2">
    <location>
        <begin position="759"/>
        <end position="768"/>
    </location>
</feature>
<organism evidence="4 5">
    <name type="scientific">Astrephomene gubernaculifera</name>
    <dbReference type="NCBI Taxonomy" id="47775"/>
    <lineage>
        <taxon>Eukaryota</taxon>
        <taxon>Viridiplantae</taxon>
        <taxon>Chlorophyta</taxon>
        <taxon>core chlorophytes</taxon>
        <taxon>Chlorophyceae</taxon>
        <taxon>CS clade</taxon>
        <taxon>Chlamydomonadales</taxon>
        <taxon>Astrephomenaceae</taxon>
        <taxon>Astrephomene</taxon>
    </lineage>
</organism>
<dbReference type="Gene3D" id="3.30.200.20">
    <property type="entry name" value="Phosphorylase Kinase, domain 1"/>
    <property type="match status" value="1"/>
</dbReference>
<evidence type="ECO:0000256" key="1">
    <source>
        <dbReference type="PROSITE-ProRule" id="PRU00103"/>
    </source>
</evidence>
<evidence type="ECO:0000256" key="2">
    <source>
        <dbReference type="SAM" id="MobiDB-lite"/>
    </source>
</evidence>
<feature type="domain" description="Protein kinase" evidence="3">
    <location>
        <begin position="2"/>
        <end position="272"/>
    </location>
</feature>
<keyword evidence="5" id="KW-1185">Reference proteome</keyword>
<dbReference type="PROSITE" id="PS50077">
    <property type="entry name" value="HEAT_REPEAT"/>
    <property type="match status" value="1"/>
</dbReference>
<feature type="region of interest" description="Disordered" evidence="2">
    <location>
        <begin position="608"/>
        <end position="637"/>
    </location>
</feature>
<dbReference type="InterPro" id="IPR011009">
    <property type="entry name" value="Kinase-like_dom_sf"/>
</dbReference>
<feature type="compositionally biased region" description="Polar residues" evidence="2">
    <location>
        <begin position="829"/>
        <end position="841"/>
    </location>
</feature>
<dbReference type="InterPro" id="IPR011989">
    <property type="entry name" value="ARM-like"/>
</dbReference>
<feature type="region of interest" description="Disordered" evidence="2">
    <location>
        <begin position="690"/>
        <end position="849"/>
    </location>
</feature>
<dbReference type="GO" id="GO:0004672">
    <property type="term" value="F:protein kinase activity"/>
    <property type="evidence" value="ECO:0007669"/>
    <property type="project" value="InterPro"/>
</dbReference>
<dbReference type="Gene3D" id="1.25.10.10">
    <property type="entry name" value="Leucine-rich Repeat Variant"/>
    <property type="match status" value="1"/>
</dbReference>
<feature type="compositionally biased region" description="Low complexity" evidence="2">
    <location>
        <begin position="650"/>
        <end position="666"/>
    </location>
</feature>
<dbReference type="PANTHER" id="PTHR12984">
    <property type="entry name" value="SCY1-RELATED S/T PROTEIN KINASE-LIKE"/>
    <property type="match status" value="1"/>
</dbReference>
<dbReference type="PROSITE" id="PS50011">
    <property type="entry name" value="PROTEIN_KINASE_DOM"/>
    <property type="match status" value="1"/>
</dbReference>
<gene>
    <name evidence="4" type="ORF">Agub_g9146</name>
</gene>
<evidence type="ECO:0000259" key="3">
    <source>
        <dbReference type="PROSITE" id="PS50011"/>
    </source>
</evidence>